<organism evidence="2 3">
    <name type="scientific">Cladophialophora carrionii CBS 160.54</name>
    <dbReference type="NCBI Taxonomy" id="1279043"/>
    <lineage>
        <taxon>Eukaryota</taxon>
        <taxon>Fungi</taxon>
        <taxon>Dikarya</taxon>
        <taxon>Ascomycota</taxon>
        <taxon>Pezizomycotina</taxon>
        <taxon>Eurotiomycetes</taxon>
        <taxon>Chaetothyriomycetidae</taxon>
        <taxon>Chaetothyriales</taxon>
        <taxon>Herpotrichiellaceae</taxon>
        <taxon>Cladophialophora</taxon>
    </lineage>
</organism>
<evidence type="ECO:0000313" key="3">
    <source>
        <dbReference type="Proteomes" id="UP000030678"/>
    </source>
</evidence>
<dbReference type="OrthoDB" id="4161306at2759"/>
<reference evidence="2 3" key="1">
    <citation type="submission" date="2013-03" db="EMBL/GenBank/DDBJ databases">
        <title>The Genome Sequence of Cladophialophora carrionii CBS 160.54.</title>
        <authorList>
            <consortium name="The Broad Institute Genomics Platform"/>
            <person name="Cuomo C."/>
            <person name="de Hoog S."/>
            <person name="Gorbushina A."/>
            <person name="Walker B."/>
            <person name="Young S.K."/>
            <person name="Zeng Q."/>
            <person name="Gargeya S."/>
            <person name="Fitzgerald M."/>
            <person name="Haas B."/>
            <person name="Abouelleil A."/>
            <person name="Allen A.W."/>
            <person name="Alvarado L."/>
            <person name="Arachchi H.M."/>
            <person name="Berlin A.M."/>
            <person name="Chapman S.B."/>
            <person name="Gainer-Dewar J."/>
            <person name="Goldberg J."/>
            <person name="Griggs A."/>
            <person name="Gujja S."/>
            <person name="Hansen M."/>
            <person name="Howarth C."/>
            <person name="Imamovic A."/>
            <person name="Ireland A."/>
            <person name="Larimer J."/>
            <person name="McCowan C."/>
            <person name="Murphy C."/>
            <person name="Pearson M."/>
            <person name="Poon T.W."/>
            <person name="Priest M."/>
            <person name="Roberts A."/>
            <person name="Saif S."/>
            <person name="Shea T."/>
            <person name="Sisk P."/>
            <person name="Sykes S."/>
            <person name="Wortman J."/>
            <person name="Nusbaum C."/>
            <person name="Birren B."/>
        </authorList>
    </citation>
    <scope>NUCLEOTIDE SEQUENCE [LARGE SCALE GENOMIC DNA]</scope>
    <source>
        <strain evidence="2 3">CBS 160.54</strain>
    </source>
</reference>
<dbReference type="RefSeq" id="XP_008722353.1">
    <property type="nucleotide sequence ID" value="XM_008724131.1"/>
</dbReference>
<evidence type="ECO:0000256" key="1">
    <source>
        <dbReference type="SAM" id="MobiDB-lite"/>
    </source>
</evidence>
<dbReference type="EMBL" id="KB822697">
    <property type="protein sequence ID" value="ETI28279.1"/>
    <property type="molecule type" value="Genomic_DNA"/>
</dbReference>
<dbReference type="HOGENOM" id="CLU_636150_0_0_1"/>
<dbReference type="GeneID" id="19979221"/>
<gene>
    <name evidence="2" type="ORF">G647_00728</name>
</gene>
<sequence length="487" mass="52536">MAYPQYTGAPGRTLSNSDTSALSFQTIFSAITPPPLPPPPPSPPPKVEPKQALHTFLCTVCWTEQKSQPHTFGLEGRIVCEDCWNWIYSVSICWRCGEVVFRKTDASPLQPPPYFTHDGEPHKQGMFAEEPPVCPRCANEPGSVAKLEQHVRTPSRTSGGARTPRGLLDGTSERVSMTNPLNPDANKIGRSGKGQRMPPAWMSLLPSNRSSMSSPPERPCPPTEMVPSARQGKPPTTPCITPPQSPKARLKDPLQRTPPSVSLNDMAIRTPQSSPGSTMRHQMHTIEDTSVPSADHEGLDIPASRQSSVSQSQKSLTRASSGSKASQPGAINRVRRSFSISRGINNLRRSSTTKAVAASSDSRDTPDSRTSTPAHDSARDPSPAKSAFLKELSDFFIPRARKGKMILPSRVGSGHGSAKIHEGAPSTPGRGELETSCGRCGVDTSDWWVGREAIVHSHDDHGGHGYRICESCKAAETLPGTMPGGWD</sequence>
<dbReference type="AlphaFoldDB" id="V9DMZ4"/>
<feature type="region of interest" description="Disordered" evidence="1">
    <location>
        <begin position="29"/>
        <end position="48"/>
    </location>
</feature>
<protein>
    <submittedName>
        <fullName evidence="2">Uncharacterized protein</fullName>
    </submittedName>
</protein>
<feature type="compositionally biased region" description="Pro residues" evidence="1">
    <location>
        <begin position="235"/>
        <end position="245"/>
    </location>
</feature>
<feature type="compositionally biased region" description="Polar residues" evidence="1">
    <location>
        <begin position="338"/>
        <end position="354"/>
    </location>
</feature>
<evidence type="ECO:0000313" key="2">
    <source>
        <dbReference type="EMBL" id="ETI28279.1"/>
    </source>
</evidence>
<feature type="region of interest" description="Disordered" evidence="1">
    <location>
        <begin position="149"/>
        <end position="385"/>
    </location>
</feature>
<dbReference type="Proteomes" id="UP000030678">
    <property type="component" value="Unassembled WGS sequence"/>
</dbReference>
<feature type="compositionally biased region" description="Low complexity" evidence="1">
    <location>
        <begin position="202"/>
        <end position="215"/>
    </location>
</feature>
<feature type="region of interest" description="Disordered" evidence="1">
    <location>
        <begin position="407"/>
        <end position="435"/>
    </location>
</feature>
<feature type="compositionally biased region" description="Low complexity" evidence="1">
    <location>
        <begin position="304"/>
        <end position="315"/>
    </location>
</feature>
<feature type="compositionally biased region" description="Pro residues" evidence="1">
    <location>
        <begin position="32"/>
        <end position="46"/>
    </location>
</feature>
<accession>V9DMZ4</accession>
<feature type="compositionally biased region" description="Polar residues" evidence="1">
    <location>
        <begin position="270"/>
        <end position="280"/>
    </location>
</feature>
<feature type="compositionally biased region" description="Polar residues" evidence="1">
    <location>
        <begin position="316"/>
        <end position="326"/>
    </location>
</feature>
<name>V9DMZ4_9EURO</name>
<dbReference type="VEuPathDB" id="FungiDB:G647_00728"/>
<proteinExistence type="predicted"/>